<proteinExistence type="inferred from homology"/>
<keyword evidence="7" id="KW-0479">Metal-binding</keyword>
<evidence type="ECO:0000256" key="5">
    <source>
        <dbReference type="ARBA" id="ARBA00038966"/>
    </source>
</evidence>
<organism evidence="8 9">
    <name type="scientific">Zophobas morio</name>
    <dbReference type="NCBI Taxonomy" id="2755281"/>
    <lineage>
        <taxon>Eukaryota</taxon>
        <taxon>Metazoa</taxon>
        <taxon>Ecdysozoa</taxon>
        <taxon>Arthropoda</taxon>
        <taxon>Hexapoda</taxon>
        <taxon>Insecta</taxon>
        <taxon>Pterygota</taxon>
        <taxon>Neoptera</taxon>
        <taxon>Endopterygota</taxon>
        <taxon>Coleoptera</taxon>
        <taxon>Polyphaga</taxon>
        <taxon>Cucujiformia</taxon>
        <taxon>Tenebrionidae</taxon>
        <taxon>Zophobas</taxon>
    </lineage>
</organism>
<keyword evidence="2 6" id="KW-0547">Nucleotide-binding</keyword>
<dbReference type="SUPFAM" id="SSF100950">
    <property type="entry name" value="NagB/RpiA/CoA transferase-like"/>
    <property type="match status" value="1"/>
</dbReference>
<name>A0AA38I4M8_9CUCU</name>
<keyword evidence="7" id="KW-0460">Magnesium</keyword>
<dbReference type="PANTHER" id="PTHR23407:SF1">
    <property type="entry name" value="5-FORMYLTETRAHYDROFOLATE CYCLO-LIGASE"/>
    <property type="match status" value="1"/>
</dbReference>
<protein>
    <recommendedName>
        <fullName evidence="5 7">5-formyltetrahydrofolate cyclo-ligase</fullName>
        <ecNumber evidence="5 7">6.3.3.2</ecNumber>
    </recommendedName>
</protein>
<evidence type="ECO:0000256" key="2">
    <source>
        <dbReference type="ARBA" id="ARBA00022741"/>
    </source>
</evidence>
<gene>
    <name evidence="8" type="ORF">Zmor_020784</name>
</gene>
<dbReference type="GO" id="GO:0005739">
    <property type="term" value="C:mitochondrion"/>
    <property type="evidence" value="ECO:0007669"/>
    <property type="project" value="TreeGrafter"/>
</dbReference>
<dbReference type="FunFam" id="3.40.50.10420:FF:000007">
    <property type="entry name" value="5-formyltetrahydrofolate cyclo-ligase"/>
    <property type="match status" value="1"/>
</dbReference>
<dbReference type="GO" id="GO:0035999">
    <property type="term" value="P:tetrahydrofolate interconversion"/>
    <property type="evidence" value="ECO:0007669"/>
    <property type="project" value="TreeGrafter"/>
</dbReference>
<dbReference type="PIRSF" id="PIRSF006806">
    <property type="entry name" value="FTHF_cligase"/>
    <property type="match status" value="1"/>
</dbReference>
<evidence type="ECO:0000256" key="4">
    <source>
        <dbReference type="ARBA" id="ARBA00036539"/>
    </source>
</evidence>
<dbReference type="EC" id="6.3.3.2" evidence="5 7"/>
<dbReference type="PANTHER" id="PTHR23407">
    <property type="entry name" value="ATPASE INHIBITOR/5-FORMYLTETRAHYDROFOLATE CYCLO-LIGASE"/>
    <property type="match status" value="1"/>
</dbReference>
<dbReference type="Proteomes" id="UP001168821">
    <property type="component" value="Unassembled WGS sequence"/>
</dbReference>
<dbReference type="Gene3D" id="3.40.50.10420">
    <property type="entry name" value="NagB/RpiA/CoA transferase-like"/>
    <property type="match status" value="1"/>
</dbReference>
<dbReference type="GO" id="GO:0005524">
    <property type="term" value="F:ATP binding"/>
    <property type="evidence" value="ECO:0007669"/>
    <property type="project" value="UniProtKB-KW"/>
</dbReference>
<comment type="catalytic activity">
    <reaction evidence="4 7">
        <text>(6S)-5-formyl-5,6,7,8-tetrahydrofolate + ATP = (6R)-5,10-methenyltetrahydrofolate + ADP + phosphate</text>
        <dbReference type="Rhea" id="RHEA:10488"/>
        <dbReference type="ChEBI" id="CHEBI:30616"/>
        <dbReference type="ChEBI" id="CHEBI:43474"/>
        <dbReference type="ChEBI" id="CHEBI:57455"/>
        <dbReference type="ChEBI" id="CHEBI:57457"/>
        <dbReference type="ChEBI" id="CHEBI:456216"/>
        <dbReference type="EC" id="6.3.3.2"/>
    </reaction>
</comment>
<evidence type="ECO:0000256" key="3">
    <source>
        <dbReference type="ARBA" id="ARBA00022840"/>
    </source>
</evidence>
<dbReference type="GO" id="GO:0030272">
    <property type="term" value="F:5-formyltetrahydrofolate cyclo-ligase activity"/>
    <property type="evidence" value="ECO:0007669"/>
    <property type="project" value="UniProtKB-EC"/>
</dbReference>
<evidence type="ECO:0000256" key="1">
    <source>
        <dbReference type="ARBA" id="ARBA00010638"/>
    </source>
</evidence>
<comment type="similarity">
    <text evidence="1 7">Belongs to the 5-formyltetrahydrofolate cyclo-ligase family.</text>
</comment>
<comment type="cofactor">
    <cofactor evidence="7">
        <name>Mg(2+)</name>
        <dbReference type="ChEBI" id="CHEBI:18420"/>
    </cofactor>
</comment>
<dbReference type="GO" id="GO:0009396">
    <property type="term" value="P:folic acid-containing compound biosynthetic process"/>
    <property type="evidence" value="ECO:0007669"/>
    <property type="project" value="TreeGrafter"/>
</dbReference>
<comment type="caution">
    <text evidence="8">The sequence shown here is derived from an EMBL/GenBank/DDBJ whole genome shotgun (WGS) entry which is preliminary data.</text>
</comment>
<dbReference type="Pfam" id="PF01812">
    <property type="entry name" value="5-FTHF_cyc-lig"/>
    <property type="match status" value="1"/>
</dbReference>
<dbReference type="InterPro" id="IPR002698">
    <property type="entry name" value="FTHF_cligase"/>
</dbReference>
<evidence type="ECO:0000313" key="9">
    <source>
        <dbReference type="Proteomes" id="UP001168821"/>
    </source>
</evidence>
<evidence type="ECO:0000256" key="6">
    <source>
        <dbReference type="PIRSR" id="PIRSR006806-1"/>
    </source>
</evidence>
<dbReference type="InterPro" id="IPR037171">
    <property type="entry name" value="NagB/RpiA_transferase-like"/>
</dbReference>
<dbReference type="NCBIfam" id="TIGR02727">
    <property type="entry name" value="MTHFS_bact"/>
    <property type="match status" value="1"/>
</dbReference>
<feature type="binding site" evidence="6">
    <location>
        <begin position="8"/>
        <end position="12"/>
    </location>
    <ligand>
        <name>ATP</name>
        <dbReference type="ChEBI" id="CHEBI:30616"/>
    </ligand>
</feature>
<dbReference type="AlphaFoldDB" id="A0AA38I4M8"/>
<dbReference type="EMBL" id="JALNTZ010000006">
    <property type="protein sequence ID" value="KAJ3649022.1"/>
    <property type="molecule type" value="Genomic_DNA"/>
</dbReference>
<sequence>MATIATAKAATRQEIVEKLKTLTTEEKQRQCKIVLEKLLNLPSFQNCKRVSTYLSIDNEIDTEPIVRHIFETGKECFVPRYSKAGMQMVKLSSMNDWETLPVTSWGIKQPRLKDERDDALETGGLDFIVVPGVGFTANGLRLGHGGGYYDKFMTKVKASQEVPPALVGLAFNEQVLEELPVTECDVQIDRVLYADSQ</sequence>
<feature type="binding site" evidence="6">
    <location>
        <begin position="141"/>
        <end position="149"/>
    </location>
    <ligand>
        <name>ATP</name>
        <dbReference type="ChEBI" id="CHEBI:30616"/>
    </ligand>
</feature>
<evidence type="ECO:0000256" key="7">
    <source>
        <dbReference type="RuleBase" id="RU361279"/>
    </source>
</evidence>
<dbReference type="InterPro" id="IPR024185">
    <property type="entry name" value="FTHF_cligase-like_sf"/>
</dbReference>
<accession>A0AA38I4M8</accession>
<keyword evidence="9" id="KW-1185">Reference proteome</keyword>
<feature type="binding site" evidence="6">
    <location>
        <position position="54"/>
    </location>
    <ligand>
        <name>substrate</name>
    </ligand>
</feature>
<feature type="binding site" evidence="6">
    <location>
        <position position="59"/>
    </location>
    <ligand>
        <name>substrate</name>
    </ligand>
</feature>
<evidence type="ECO:0000313" key="8">
    <source>
        <dbReference type="EMBL" id="KAJ3649022.1"/>
    </source>
</evidence>
<reference evidence="8" key="1">
    <citation type="journal article" date="2023" name="G3 (Bethesda)">
        <title>Whole genome assemblies of Zophobas morio and Tenebrio molitor.</title>
        <authorList>
            <person name="Kaur S."/>
            <person name="Stinson S.A."/>
            <person name="diCenzo G.C."/>
        </authorList>
    </citation>
    <scope>NUCLEOTIDE SEQUENCE</scope>
    <source>
        <strain evidence="8">QUZm001</strain>
    </source>
</reference>
<dbReference type="GO" id="GO:0046872">
    <property type="term" value="F:metal ion binding"/>
    <property type="evidence" value="ECO:0007669"/>
    <property type="project" value="UniProtKB-KW"/>
</dbReference>
<keyword evidence="3 6" id="KW-0067">ATP-binding</keyword>